<dbReference type="SMART" id="SM01130">
    <property type="entry name" value="DHDPS"/>
    <property type="match status" value="1"/>
</dbReference>
<dbReference type="SUPFAM" id="SSF51569">
    <property type="entry name" value="Aldolase"/>
    <property type="match status" value="1"/>
</dbReference>
<dbReference type="GO" id="GO:0008840">
    <property type="term" value="F:4-hydroxy-tetrahydrodipicolinate synthase activity"/>
    <property type="evidence" value="ECO:0007669"/>
    <property type="project" value="UniProtKB-EC"/>
</dbReference>
<organism evidence="5 6">
    <name type="scientific">Amycolatopsis endophytica</name>
    <dbReference type="NCBI Taxonomy" id="860233"/>
    <lineage>
        <taxon>Bacteria</taxon>
        <taxon>Bacillati</taxon>
        <taxon>Actinomycetota</taxon>
        <taxon>Actinomycetes</taxon>
        <taxon>Pseudonocardiales</taxon>
        <taxon>Pseudonocardiaceae</taxon>
        <taxon>Amycolatopsis</taxon>
    </lineage>
</organism>
<dbReference type="InterPro" id="IPR013785">
    <property type="entry name" value="Aldolase_TIM"/>
</dbReference>
<dbReference type="PANTHER" id="PTHR12128:SF28">
    <property type="entry name" value="2-DEHYDRO-3-DEOXY-D-GLUCONATE ALDOLASE YAGE-RELATED"/>
    <property type="match status" value="1"/>
</dbReference>
<keyword evidence="1 2" id="KW-0456">Lyase</keyword>
<name>A0A853B9Q4_9PSEU</name>
<dbReference type="Gene3D" id="3.20.20.70">
    <property type="entry name" value="Aldolase class I"/>
    <property type="match status" value="1"/>
</dbReference>
<evidence type="ECO:0000256" key="4">
    <source>
        <dbReference type="PIRSR" id="PIRSR001365-2"/>
    </source>
</evidence>
<evidence type="ECO:0000313" key="5">
    <source>
        <dbReference type="EMBL" id="NYI91421.1"/>
    </source>
</evidence>
<comment type="caution">
    <text evidence="5">The sequence shown here is derived from an EMBL/GenBank/DDBJ whole genome shotgun (WGS) entry which is preliminary data.</text>
</comment>
<reference evidence="5 6" key="1">
    <citation type="submission" date="2020-07" db="EMBL/GenBank/DDBJ databases">
        <title>Sequencing the genomes of 1000 actinobacteria strains.</title>
        <authorList>
            <person name="Klenk H.-P."/>
        </authorList>
    </citation>
    <scope>NUCLEOTIDE SEQUENCE [LARGE SCALE GENOMIC DNA]</scope>
    <source>
        <strain evidence="5 6">DSM 104006</strain>
    </source>
</reference>
<evidence type="ECO:0000256" key="1">
    <source>
        <dbReference type="ARBA" id="ARBA00023239"/>
    </source>
</evidence>
<dbReference type="EMBL" id="JACCFK010000001">
    <property type="protein sequence ID" value="NYI91421.1"/>
    <property type="molecule type" value="Genomic_DNA"/>
</dbReference>
<dbReference type="Proteomes" id="UP000549616">
    <property type="component" value="Unassembled WGS sequence"/>
</dbReference>
<dbReference type="RefSeq" id="WP_179775310.1">
    <property type="nucleotide sequence ID" value="NZ_JACCFK010000001.1"/>
</dbReference>
<feature type="active site" description="Schiff-base intermediate with substrate" evidence="3">
    <location>
        <position position="174"/>
    </location>
</feature>
<feature type="active site" description="Proton donor/acceptor" evidence="3">
    <location>
        <position position="146"/>
    </location>
</feature>
<dbReference type="PIRSF" id="PIRSF001365">
    <property type="entry name" value="DHDPS"/>
    <property type="match status" value="1"/>
</dbReference>
<dbReference type="EC" id="4.3.3.7" evidence="5"/>
<dbReference type="GO" id="GO:0005829">
    <property type="term" value="C:cytosol"/>
    <property type="evidence" value="ECO:0007669"/>
    <property type="project" value="TreeGrafter"/>
</dbReference>
<feature type="binding site" evidence="4">
    <location>
        <position position="218"/>
    </location>
    <ligand>
        <name>pyruvate</name>
        <dbReference type="ChEBI" id="CHEBI:15361"/>
    </ligand>
</feature>
<evidence type="ECO:0000256" key="3">
    <source>
        <dbReference type="PIRSR" id="PIRSR001365-1"/>
    </source>
</evidence>
<dbReference type="PANTHER" id="PTHR12128">
    <property type="entry name" value="DIHYDRODIPICOLINATE SYNTHASE"/>
    <property type="match status" value="1"/>
</dbReference>
<sequence length="314" mass="33040">MTATSDSSDHLVTGVTIPLVTALDRRGRPDPPAVLPLLEHLAAGGITTLMLGGTNGEGPLLTATEVRDYATEVSAQWRDLAGEPARILVTVPGAGTRDTLRRLEILDDVRLDAVVALAPFYYRHGQSELHRHFREVATHGRPVIVYNSPGYTGNPVTASLLRGLLDEPGIVGVKDSSGDARLFARFCELAGERPGFGIAQGAERQLAAGLRAGAAGLVPGVGMLAPALCAGLFRAAVAGDHATAEARQHDVDQLTGLFTIRPGVSGVVIVKAALDLLGLCPPHAAPPFLPCTETELEQVRDLLRHTVLHPEPSS</sequence>
<accession>A0A853B9Q4</accession>
<gene>
    <name evidence="5" type="ORF">HNR02_004744</name>
</gene>
<dbReference type="Pfam" id="PF00701">
    <property type="entry name" value="DHDPS"/>
    <property type="match status" value="1"/>
</dbReference>
<dbReference type="InterPro" id="IPR002220">
    <property type="entry name" value="DapA-like"/>
</dbReference>
<evidence type="ECO:0000313" key="6">
    <source>
        <dbReference type="Proteomes" id="UP000549616"/>
    </source>
</evidence>
<protein>
    <submittedName>
        <fullName evidence="5">4-hydroxy-tetrahydrodipicolinate synthase</fullName>
        <ecNumber evidence="5">4.3.3.7</ecNumber>
    </submittedName>
</protein>
<dbReference type="PRINTS" id="PR00146">
    <property type="entry name" value="DHPICSNTHASE"/>
</dbReference>
<keyword evidence="6" id="KW-1185">Reference proteome</keyword>
<comment type="similarity">
    <text evidence="2">Belongs to the DapA family.</text>
</comment>
<dbReference type="AlphaFoldDB" id="A0A853B9Q4"/>
<dbReference type="CDD" id="cd00408">
    <property type="entry name" value="DHDPS-like"/>
    <property type="match status" value="1"/>
</dbReference>
<proteinExistence type="inferred from homology"/>
<evidence type="ECO:0000256" key="2">
    <source>
        <dbReference type="PIRNR" id="PIRNR001365"/>
    </source>
</evidence>